<dbReference type="EMBL" id="ML975306">
    <property type="protein sequence ID" value="KAF1834190.1"/>
    <property type="molecule type" value="Genomic_DNA"/>
</dbReference>
<feature type="compositionally biased region" description="Low complexity" evidence="2">
    <location>
        <begin position="964"/>
        <end position="978"/>
    </location>
</feature>
<dbReference type="Proteomes" id="UP000800040">
    <property type="component" value="Unassembled WGS sequence"/>
</dbReference>
<keyword evidence="4" id="KW-1185">Reference proteome</keyword>
<dbReference type="AlphaFoldDB" id="A0A6A5KD58"/>
<feature type="region of interest" description="Disordered" evidence="2">
    <location>
        <begin position="907"/>
        <end position="989"/>
    </location>
</feature>
<sequence>MTDLGAALSSELTRIIECPYPASLSNLAGLLTRADTHAVRACIQDRPRCAVSKLATIVYSALPLGAYTLRVLHRLCHAPEFRDELLLLEPQLLNHLLSKANSSQQDFEQYGQLCVLLLSRALPDAIPLPATAHTFFLNVFANATHNPKADTLKPVYCMLNGACRRLHSLLPSDMQRRFDSELCTILKSITAGNSTMLLLWICGIVLFAEHPGHMKGTQILHAGPEPPISTESLRQQWTTPSGQKLFGSLKDLYKTINLTCLNVIWILRGQVVEDDAIEGIRIASRVLQFIDRDVKDNWPKSEDKADSLFRRIPAKILGSGATPPVVFETLSFYAVLAGSKSLPQEIVTQYESSISKAACTTDPDRVAEILSVSLPLFGPQIRDGAVENLLSDILEACASKPVSHQLAYLISLVDELTTATVTCGNLRTKILHALSSTSLQGKLSNFLAIMSENKIVGYCTHAASLHQHFISATIASLLTIALAAHPGESQLPFTFTAALVNKQRSLQLSTGHCQCVHSSDSSKPLSISFFQQASTPYTGQHRQDWSKRLHSELESQNTYQTEAIMRSVAQICGDLEARCNTVEEPLQREKEKSTAFEAEVSQLTQQAEELQAKLVDDVYHLQGLEKELEDANEEVRRLERENLEIVEEKESKCARLQEIEVSLDESNRNAREELLAAQESFSGKDLAFQSKILRLEEEIRSRHVAAEELCSTISQLKESQLKQEQDYYSLNKRYEHHQARLHETEEKLKCERTNSSCQVDEMARLEKQVSEYQVQLENRESELKDAIQQLRILQDSHQELERTSEQTMRSMAGKHAHDMEAATARADEDRKALNIQLQNVLQDCQREKDNHSKTQGDLQRSRALISLHESRIEELQGVCKKENDELDKLKTMCRTVLAQVGYPSQEPLAIRSASRSQQEIPEPRTMREPRSHRRRKSAITTQDGEPEAPRSTQGITNTAMENPANASFASSESYSSQSGGPTPKRSKPWSSFKVAAMQTPHMQKPIPISKSVSSKLSPVKRSALRQMSPNRRHTVGFAVAESEEEGGVIGILSPRKRRGSLNASEQADFNLDDEFLACTPLTPGFMAGTGKVPDEFDDDATTTEL</sequence>
<reference evidence="3" key="1">
    <citation type="submission" date="2020-01" db="EMBL/GenBank/DDBJ databases">
        <authorList>
            <consortium name="DOE Joint Genome Institute"/>
            <person name="Haridas S."/>
            <person name="Albert R."/>
            <person name="Binder M."/>
            <person name="Bloem J."/>
            <person name="Labutti K."/>
            <person name="Salamov A."/>
            <person name="Andreopoulos B."/>
            <person name="Baker S.E."/>
            <person name="Barry K."/>
            <person name="Bills G."/>
            <person name="Bluhm B.H."/>
            <person name="Cannon C."/>
            <person name="Castanera R."/>
            <person name="Culley D.E."/>
            <person name="Daum C."/>
            <person name="Ezra D."/>
            <person name="Gonzalez J.B."/>
            <person name="Henrissat B."/>
            <person name="Kuo A."/>
            <person name="Liang C."/>
            <person name="Lipzen A."/>
            <person name="Lutzoni F."/>
            <person name="Magnuson J."/>
            <person name="Mondo S."/>
            <person name="Nolan M."/>
            <person name="Ohm R."/>
            <person name="Pangilinan J."/>
            <person name="Park H.-J."/>
            <person name="Ramirez L."/>
            <person name="Alfaro M."/>
            <person name="Sun H."/>
            <person name="Tritt A."/>
            <person name="Yoshinaga Y."/>
            <person name="Zwiers L.-H."/>
            <person name="Turgeon B.G."/>
            <person name="Goodwin S.B."/>
            <person name="Spatafora J.W."/>
            <person name="Crous P.W."/>
            <person name="Grigoriev I.V."/>
        </authorList>
    </citation>
    <scope>NUCLEOTIDE SEQUENCE</scope>
    <source>
        <strain evidence="3">P77</strain>
    </source>
</reference>
<accession>A0A6A5KD58</accession>
<organism evidence="3 4">
    <name type="scientific">Decorospora gaudefroyi</name>
    <dbReference type="NCBI Taxonomy" id="184978"/>
    <lineage>
        <taxon>Eukaryota</taxon>
        <taxon>Fungi</taxon>
        <taxon>Dikarya</taxon>
        <taxon>Ascomycota</taxon>
        <taxon>Pezizomycotina</taxon>
        <taxon>Dothideomycetes</taxon>
        <taxon>Pleosporomycetidae</taxon>
        <taxon>Pleosporales</taxon>
        <taxon>Pleosporineae</taxon>
        <taxon>Pleosporaceae</taxon>
        <taxon>Decorospora</taxon>
    </lineage>
</organism>
<feature type="coiled-coil region" evidence="1">
    <location>
        <begin position="586"/>
        <end position="648"/>
    </location>
</feature>
<feature type="coiled-coil region" evidence="1">
    <location>
        <begin position="734"/>
        <end position="803"/>
    </location>
</feature>
<evidence type="ECO:0000313" key="4">
    <source>
        <dbReference type="Proteomes" id="UP000800040"/>
    </source>
</evidence>
<evidence type="ECO:0000313" key="3">
    <source>
        <dbReference type="EMBL" id="KAF1834190.1"/>
    </source>
</evidence>
<evidence type="ECO:0000256" key="2">
    <source>
        <dbReference type="SAM" id="MobiDB-lite"/>
    </source>
</evidence>
<feature type="compositionally biased region" description="Polar residues" evidence="2">
    <location>
        <begin position="950"/>
        <end position="960"/>
    </location>
</feature>
<dbReference type="OrthoDB" id="5332870at2759"/>
<protein>
    <submittedName>
        <fullName evidence="3">Uncharacterized protein</fullName>
    </submittedName>
</protein>
<evidence type="ECO:0000256" key="1">
    <source>
        <dbReference type="SAM" id="Coils"/>
    </source>
</evidence>
<keyword evidence="1" id="KW-0175">Coiled coil</keyword>
<gene>
    <name evidence="3" type="ORF">BDW02DRAFT_550995</name>
</gene>
<name>A0A6A5KD58_9PLEO</name>
<feature type="coiled-coil region" evidence="1">
    <location>
        <begin position="830"/>
        <end position="892"/>
    </location>
</feature>
<proteinExistence type="predicted"/>